<organism evidence="2">
    <name type="scientific">viral metagenome</name>
    <dbReference type="NCBI Taxonomy" id="1070528"/>
    <lineage>
        <taxon>unclassified sequences</taxon>
        <taxon>metagenomes</taxon>
        <taxon>organismal metagenomes</taxon>
    </lineage>
</organism>
<keyword evidence="1" id="KW-0472">Membrane</keyword>
<keyword evidence="1" id="KW-1133">Transmembrane helix</keyword>
<dbReference type="AlphaFoldDB" id="A0A6C0I473"/>
<accession>A0A6C0I473</accession>
<evidence type="ECO:0000256" key="1">
    <source>
        <dbReference type="SAM" id="Phobius"/>
    </source>
</evidence>
<proteinExistence type="predicted"/>
<dbReference type="EMBL" id="MN740093">
    <property type="protein sequence ID" value="QHT87589.1"/>
    <property type="molecule type" value="Genomic_DNA"/>
</dbReference>
<sequence>MFHAIDAALIHHCNYKYTTVVRTSMGEGFISQFPDASVMMVLSPVVVVAVFVLAVTVLVLVTLLSVATLFPLAI</sequence>
<name>A0A6C0I473_9ZZZZ</name>
<evidence type="ECO:0000313" key="2">
    <source>
        <dbReference type="EMBL" id="QHT87589.1"/>
    </source>
</evidence>
<reference evidence="2" key="1">
    <citation type="journal article" date="2020" name="Nature">
        <title>Giant virus diversity and host interactions through global metagenomics.</title>
        <authorList>
            <person name="Schulz F."/>
            <person name="Roux S."/>
            <person name="Paez-Espino D."/>
            <person name="Jungbluth S."/>
            <person name="Walsh D.A."/>
            <person name="Denef V.J."/>
            <person name="McMahon K.D."/>
            <person name="Konstantinidis K.T."/>
            <person name="Eloe-Fadrosh E.A."/>
            <person name="Kyrpides N.C."/>
            <person name="Woyke T."/>
        </authorList>
    </citation>
    <scope>NUCLEOTIDE SEQUENCE</scope>
    <source>
        <strain evidence="2">GVMAG-M-3300023184-190</strain>
    </source>
</reference>
<keyword evidence="1" id="KW-0812">Transmembrane</keyword>
<feature type="transmembrane region" description="Helical" evidence="1">
    <location>
        <begin position="45"/>
        <end position="70"/>
    </location>
</feature>
<protein>
    <submittedName>
        <fullName evidence="2">Uncharacterized protein</fullName>
    </submittedName>
</protein>